<feature type="compositionally biased region" description="Low complexity" evidence="1">
    <location>
        <begin position="447"/>
        <end position="457"/>
    </location>
</feature>
<feature type="region of interest" description="Disordered" evidence="1">
    <location>
        <begin position="771"/>
        <end position="823"/>
    </location>
</feature>
<reference evidence="2" key="2">
    <citation type="submission" date="2017-10" db="EMBL/GenBank/DDBJ databases">
        <title>Ladona fulva Genome sequencing and assembly.</title>
        <authorList>
            <person name="Murali S."/>
            <person name="Richards S."/>
            <person name="Bandaranaike D."/>
            <person name="Bellair M."/>
            <person name="Blankenburg K."/>
            <person name="Chao H."/>
            <person name="Dinh H."/>
            <person name="Doddapaneni H."/>
            <person name="Dugan-Rocha S."/>
            <person name="Elkadiri S."/>
            <person name="Gnanaolivu R."/>
            <person name="Hernandez B."/>
            <person name="Skinner E."/>
            <person name="Javaid M."/>
            <person name="Lee S."/>
            <person name="Li M."/>
            <person name="Ming W."/>
            <person name="Munidasa M."/>
            <person name="Muniz J."/>
            <person name="Nguyen L."/>
            <person name="Hughes D."/>
            <person name="Osuji N."/>
            <person name="Pu L.-L."/>
            <person name="Puazo M."/>
            <person name="Qu C."/>
            <person name="Quiroz J."/>
            <person name="Raj R."/>
            <person name="Weissenberger G."/>
            <person name="Xin Y."/>
            <person name="Zou X."/>
            <person name="Han Y."/>
            <person name="Worley K."/>
            <person name="Muzny D."/>
            <person name="Gibbs R."/>
        </authorList>
    </citation>
    <scope>NUCLEOTIDE SEQUENCE</scope>
    <source>
        <strain evidence="2">Sampled in the wild</strain>
    </source>
</reference>
<evidence type="ECO:0000256" key="1">
    <source>
        <dbReference type="SAM" id="MobiDB-lite"/>
    </source>
</evidence>
<feature type="compositionally biased region" description="Low complexity" evidence="1">
    <location>
        <begin position="273"/>
        <end position="289"/>
    </location>
</feature>
<feature type="compositionally biased region" description="Low complexity" evidence="1">
    <location>
        <begin position="301"/>
        <end position="313"/>
    </location>
</feature>
<name>A0A8K0KF83_LADFU</name>
<feature type="region of interest" description="Disordered" evidence="1">
    <location>
        <begin position="424"/>
        <end position="457"/>
    </location>
</feature>
<gene>
    <name evidence="2" type="ORF">J437_LFUL013227</name>
</gene>
<feature type="region of interest" description="Disordered" evidence="1">
    <location>
        <begin position="661"/>
        <end position="731"/>
    </location>
</feature>
<organism evidence="2 3">
    <name type="scientific">Ladona fulva</name>
    <name type="common">Scarce chaser dragonfly</name>
    <name type="synonym">Libellula fulva</name>
    <dbReference type="NCBI Taxonomy" id="123851"/>
    <lineage>
        <taxon>Eukaryota</taxon>
        <taxon>Metazoa</taxon>
        <taxon>Ecdysozoa</taxon>
        <taxon>Arthropoda</taxon>
        <taxon>Hexapoda</taxon>
        <taxon>Insecta</taxon>
        <taxon>Pterygota</taxon>
        <taxon>Palaeoptera</taxon>
        <taxon>Odonata</taxon>
        <taxon>Epiprocta</taxon>
        <taxon>Anisoptera</taxon>
        <taxon>Libelluloidea</taxon>
        <taxon>Libellulidae</taxon>
        <taxon>Ladona</taxon>
    </lineage>
</organism>
<evidence type="ECO:0000313" key="3">
    <source>
        <dbReference type="Proteomes" id="UP000792457"/>
    </source>
</evidence>
<feature type="compositionally biased region" description="Basic residues" evidence="1">
    <location>
        <begin position="260"/>
        <end position="272"/>
    </location>
</feature>
<evidence type="ECO:0000313" key="2">
    <source>
        <dbReference type="EMBL" id="KAG8233882.1"/>
    </source>
</evidence>
<feature type="compositionally biased region" description="Low complexity" evidence="1">
    <location>
        <begin position="142"/>
        <end position="151"/>
    </location>
</feature>
<dbReference type="AlphaFoldDB" id="A0A8K0KF83"/>
<feature type="compositionally biased region" description="Low complexity" evidence="1">
    <location>
        <begin position="44"/>
        <end position="81"/>
    </location>
</feature>
<dbReference type="EMBL" id="KZ308751">
    <property type="protein sequence ID" value="KAG8233882.1"/>
    <property type="molecule type" value="Genomic_DNA"/>
</dbReference>
<feature type="compositionally biased region" description="Gly residues" evidence="1">
    <location>
        <begin position="127"/>
        <end position="141"/>
    </location>
</feature>
<protein>
    <submittedName>
        <fullName evidence="2">Uncharacterized protein</fullName>
    </submittedName>
</protein>
<comment type="caution">
    <text evidence="2">The sequence shown here is derived from an EMBL/GenBank/DDBJ whole genome shotgun (WGS) entry which is preliminary data.</text>
</comment>
<dbReference type="Proteomes" id="UP000792457">
    <property type="component" value="Unassembled WGS sequence"/>
</dbReference>
<feature type="compositionally biased region" description="Low complexity" evidence="1">
    <location>
        <begin position="592"/>
        <end position="607"/>
    </location>
</feature>
<feature type="region of interest" description="Disordered" evidence="1">
    <location>
        <begin position="582"/>
        <end position="636"/>
    </location>
</feature>
<sequence>MVSKLDYIGSATLPRAQARGVDASATTEKVTAATSSTSLYDNVSAGTTTTGKRGTAAGAGSTAASTSTTSATTATTTDTTSYVSMRQTRDRGTQPREDVGSGGKAQVNHVGVGSQTQQSGAPDGAVRGTGVGGGDTGGSGQRQGQSQGQRAGVRKEGSSLKNSEYSDGEAEVRKRAKSKSTDDVTGQPGGQQGPGQQQPGISLDSNTLKRMLKPMPSLASSVGGESPATSPETGRRRGGGGGPCLHPSHHHPMHTQQQHHQPHHQQHLHPQHMLHLQQQQHQQQMSMHHGYGYHTQHPHQGHPMQHHMSQQQHHLGHHSHHHPHHGHHHSREDEDEMDDANDISASYLSEPEAGGGRRSRFSASRSAHEIGRSANGGGGYGRGLYLELERGGGQGGVVGGGGGGSASPPSDNVLFDHACYATTPSSSNGNNSDLEMAPGNTAGGAGVPTTTPTPGSPTSRLLLEYELHLRNTLAKGMDAESYSLHTFEALLSQSMENLVSSEETPKASYFGEEVGETGLSKWKKRRPRHPRNIQRTGSERLQRSLDEIHRKYRGSLSYVRYEAMSYALNSPSFKFSRKASSSYSLKLDPPGKQKGTAATGQTATGTKATRRKPVSTPASPSRAAAAAAAAAAHREPQCTCMTPEQYARLRAQDPRYREFAENLPGSAPRSPHPTRRRPGSSASMNKSSTLPLPHRLPQQSSVSSVGGDRPSSVRDRDGYYSDRNELIRERERDRATASGYLSDHNSRCASCHGGEFAGSSASLAARTHFQQGGSGWSRHSDGWRGDRGSATTGASTMSVASAGRGRGEGRSSHRSPWDSLPSLRHEGGDGSHYRADSFDRSLLHNLYIIMNIKSIKLKSVI</sequence>
<feature type="compositionally biased region" description="Basic and acidic residues" evidence="1">
    <location>
        <begin position="87"/>
        <end position="99"/>
    </location>
</feature>
<keyword evidence="3" id="KW-1185">Reference proteome</keyword>
<dbReference type="OrthoDB" id="8059989at2759"/>
<feature type="compositionally biased region" description="Polar residues" evidence="1">
    <location>
        <begin position="424"/>
        <end position="433"/>
    </location>
</feature>
<feature type="compositionally biased region" description="Basic and acidic residues" evidence="1">
    <location>
        <begin position="778"/>
        <end position="787"/>
    </location>
</feature>
<proteinExistence type="predicted"/>
<feature type="compositionally biased region" description="Basic and acidic residues" evidence="1">
    <location>
        <begin position="711"/>
        <end position="731"/>
    </location>
</feature>
<reference evidence="2" key="1">
    <citation type="submission" date="2013-04" db="EMBL/GenBank/DDBJ databases">
        <authorList>
            <person name="Qu J."/>
            <person name="Murali S.C."/>
            <person name="Bandaranaike D."/>
            <person name="Bellair M."/>
            <person name="Blankenburg K."/>
            <person name="Chao H."/>
            <person name="Dinh H."/>
            <person name="Doddapaneni H."/>
            <person name="Downs B."/>
            <person name="Dugan-Rocha S."/>
            <person name="Elkadiri S."/>
            <person name="Gnanaolivu R.D."/>
            <person name="Hernandez B."/>
            <person name="Javaid M."/>
            <person name="Jayaseelan J.C."/>
            <person name="Lee S."/>
            <person name="Li M."/>
            <person name="Ming W."/>
            <person name="Munidasa M."/>
            <person name="Muniz J."/>
            <person name="Nguyen L."/>
            <person name="Ongeri F."/>
            <person name="Osuji N."/>
            <person name="Pu L.-L."/>
            <person name="Puazo M."/>
            <person name="Qu C."/>
            <person name="Quiroz J."/>
            <person name="Raj R."/>
            <person name="Weissenberger G."/>
            <person name="Xin Y."/>
            <person name="Zou X."/>
            <person name="Han Y."/>
            <person name="Richards S."/>
            <person name="Worley K."/>
            <person name="Muzny D."/>
            <person name="Gibbs R."/>
        </authorList>
    </citation>
    <scope>NUCLEOTIDE SEQUENCE</scope>
    <source>
        <strain evidence="2">Sampled in the wild</strain>
    </source>
</reference>
<feature type="compositionally biased region" description="Polar residues" evidence="1">
    <location>
        <begin position="789"/>
        <end position="799"/>
    </location>
</feature>
<feature type="compositionally biased region" description="Basic residues" evidence="1">
    <location>
        <begin position="314"/>
        <end position="329"/>
    </location>
</feature>
<accession>A0A8K0KF83</accession>
<feature type="region of interest" description="Disordered" evidence="1">
    <location>
        <begin position="41"/>
        <end position="203"/>
    </location>
</feature>
<feature type="region of interest" description="Disordered" evidence="1">
    <location>
        <begin position="216"/>
        <end position="380"/>
    </location>
</feature>
<feature type="compositionally biased region" description="Polar residues" evidence="1">
    <location>
        <begin position="680"/>
        <end position="690"/>
    </location>
</feature>